<feature type="region of interest" description="Disordered" evidence="1">
    <location>
        <begin position="85"/>
        <end position="112"/>
    </location>
</feature>
<dbReference type="Proteomes" id="UP001630127">
    <property type="component" value="Unassembled WGS sequence"/>
</dbReference>
<keyword evidence="3" id="KW-1185">Reference proteome</keyword>
<sequence>MRDLLPNFDLPQVSFYQGSRLSSGAQLRQPLIACSSNVVPTSDSESITVVPLTTVVNLDPFVHPQTVVASTLAHPSRKRAHQVIRDEEKEEGKGNLFCTEPGTSSKFSPSWDPDINDQSQYARVARLLLGGFILPRDKEYLDLEYLSTTEQFDETCVSLMKVIPDLQIFKDISTNNYENFK</sequence>
<proteinExistence type="predicted"/>
<reference evidence="2 3" key="1">
    <citation type="submission" date="2024-11" db="EMBL/GenBank/DDBJ databases">
        <title>A near-complete genome assembly of Cinchona calisaya.</title>
        <authorList>
            <person name="Lian D.C."/>
            <person name="Zhao X.W."/>
            <person name="Wei L."/>
        </authorList>
    </citation>
    <scope>NUCLEOTIDE SEQUENCE [LARGE SCALE GENOMIC DNA]</scope>
    <source>
        <tissue evidence="2">Nenye</tissue>
    </source>
</reference>
<accession>A0ABD3AFH5</accession>
<comment type="caution">
    <text evidence="2">The sequence shown here is derived from an EMBL/GenBank/DDBJ whole genome shotgun (WGS) entry which is preliminary data.</text>
</comment>
<name>A0ABD3AFH5_9GENT</name>
<evidence type="ECO:0000313" key="2">
    <source>
        <dbReference type="EMBL" id="KAL3529706.1"/>
    </source>
</evidence>
<gene>
    <name evidence="2" type="ORF">ACH5RR_009028</name>
</gene>
<dbReference type="AlphaFoldDB" id="A0ABD3AFH5"/>
<evidence type="ECO:0000256" key="1">
    <source>
        <dbReference type="SAM" id="MobiDB-lite"/>
    </source>
</evidence>
<dbReference type="EMBL" id="JBJUIK010000004">
    <property type="protein sequence ID" value="KAL3529706.1"/>
    <property type="molecule type" value="Genomic_DNA"/>
</dbReference>
<protein>
    <submittedName>
        <fullName evidence="2">Uncharacterized protein</fullName>
    </submittedName>
</protein>
<evidence type="ECO:0000313" key="3">
    <source>
        <dbReference type="Proteomes" id="UP001630127"/>
    </source>
</evidence>
<organism evidence="2 3">
    <name type="scientific">Cinchona calisaya</name>
    <dbReference type="NCBI Taxonomy" id="153742"/>
    <lineage>
        <taxon>Eukaryota</taxon>
        <taxon>Viridiplantae</taxon>
        <taxon>Streptophyta</taxon>
        <taxon>Embryophyta</taxon>
        <taxon>Tracheophyta</taxon>
        <taxon>Spermatophyta</taxon>
        <taxon>Magnoliopsida</taxon>
        <taxon>eudicotyledons</taxon>
        <taxon>Gunneridae</taxon>
        <taxon>Pentapetalae</taxon>
        <taxon>asterids</taxon>
        <taxon>lamiids</taxon>
        <taxon>Gentianales</taxon>
        <taxon>Rubiaceae</taxon>
        <taxon>Cinchonoideae</taxon>
        <taxon>Cinchoneae</taxon>
        <taxon>Cinchona</taxon>
    </lineage>
</organism>